<feature type="signal peptide" evidence="3">
    <location>
        <begin position="1"/>
        <end position="17"/>
    </location>
</feature>
<feature type="region of interest" description="Disordered" evidence="1">
    <location>
        <begin position="123"/>
        <end position="191"/>
    </location>
</feature>
<evidence type="ECO:0008006" key="7">
    <source>
        <dbReference type="Google" id="ProtNLM"/>
    </source>
</evidence>
<keyword evidence="3" id="KW-0732">Signal</keyword>
<reference evidence="6" key="2">
    <citation type="submission" date="2020-04" db="EMBL/GenBank/DDBJ databases">
        <authorList>
            <consortium name="NCBI Genome Project"/>
        </authorList>
    </citation>
    <scope>NUCLEOTIDE SEQUENCE</scope>
    <source>
        <strain evidence="6">CBS 781.70</strain>
    </source>
</reference>
<evidence type="ECO:0000313" key="5">
    <source>
        <dbReference type="Proteomes" id="UP000504638"/>
    </source>
</evidence>
<reference evidence="4 6" key="1">
    <citation type="submission" date="2020-01" db="EMBL/GenBank/DDBJ databases">
        <authorList>
            <consortium name="DOE Joint Genome Institute"/>
            <person name="Haridas S."/>
            <person name="Albert R."/>
            <person name="Binder M."/>
            <person name="Bloem J."/>
            <person name="Labutti K."/>
            <person name="Salamov A."/>
            <person name="Andreopoulos B."/>
            <person name="Baker S.E."/>
            <person name="Barry K."/>
            <person name="Bills G."/>
            <person name="Bluhm B.H."/>
            <person name="Cannon C."/>
            <person name="Castanera R."/>
            <person name="Culley D.E."/>
            <person name="Daum C."/>
            <person name="Ezra D."/>
            <person name="Gonzalez J.B."/>
            <person name="Henrissat B."/>
            <person name="Kuo A."/>
            <person name="Liang C."/>
            <person name="Lipzen A."/>
            <person name="Lutzoni F."/>
            <person name="Magnuson J."/>
            <person name="Mondo S."/>
            <person name="Nolan M."/>
            <person name="Ohm R."/>
            <person name="Pangilinan J."/>
            <person name="Park H.-J."/>
            <person name="Ramirez L."/>
            <person name="Alfaro M."/>
            <person name="Sun H."/>
            <person name="Tritt A."/>
            <person name="Yoshinaga Y."/>
            <person name="Zwiers L.-H."/>
            <person name="Turgeon B.G."/>
            <person name="Goodwin S.B."/>
            <person name="Spatafora J.W."/>
            <person name="Crous P.W."/>
            <person name="Grigoriev I.V."/>
        </authorList>
    </citation>
    <scope>NUCLEOTIDE SEQUENCE</scope>
    <source>
        <strain evidence="4 6">CBS 781.70</strain>
    </source>
</reference>
<keyword evidence="5" id="KW-1185">Reference proteome</keyword>
<keyword evidence="2" id="KW-1133">Transmembrane helix</keyword>
<proteinExistence type="predicted"/>
<reference evidence="6" key="3">
    <citation type="submission" date="2025-04" db="UniProtKB">
        <authorList>
            <consortium name="RefSeq"/>
        </authorList>
    </citation>
    <scope>IDENTIFICATION</scope>
    <source>
        <strain evidence="6">CBS 781.70</strain>
    </source>
</reference>
<evidence type="ECO:0000256" key="1">
    <source>
        <dbReference type="SAM" id="MobiDB-lite"/>
    </source>
</evidence>
<name>A0A6G1G5L4_9PEZI</name>
<dbReference type="RefSeq" id="XP_033534988.1">
    <property type="nucleotide sequence ID" value="XM_033675185.1"/>
</dbReference>
<sequence>MHPVEIFLLASASVASATLSMGQKRVEMDLRRIVARQSWISIPIICSFVPPPVTCARSCGAGYVECGASTCFKPSRGDICCSNGKSCPQGTYCSDGGCCDNGDSLAECGASVTLATVASAAPIPTTTSSRSSSVSTSSRTRSSSSSSGPSLLPTVSRSTGGTGSRTPSAVSPTRSTTSSPPPTDSRPPQVMGNAAAQIGTSAGIIGVPFAVVLLAIGL</sequence>
<keyword evidence="2" id="KW-0472">Membrane</keyword>
<evidence type="ECO:0000256" key="3">
    <source>
        <dbReference type="SAM" id="SignalP"/>
    </source>
</evidence>
<accession>A0A6G1G5L4</accession>
<gene>
    <name evidence="4 6" type="ORF">P152DRAFT_315830</name>
</gene>
<dbReference type="GeneID" id="54415755"/>
<organism evidence="4">
    <name type="scientific">Eremomyces bilateralis CBS 781.70</name>
    <dbReference type="NCBI Taxonomy" id="1392243"/>
    <lineage>
        <taxon>Eukaryota</taxon>
        <taxon>Fungi</taxon>
        <taxon>Dikarya</taxon>
        <taxon>Ascomycota</taxon>
        <taxon>Pezizomycotina</taxon>
        <taxon>Dothideomycetes</taxon>
        <taxon>Dothideomycetes incertae sedis</taxon>
        <taxon>Eremomycetales</taxon>
        <taxon>Eremomycetaceae</taxon>
        <taxon>Eremomyces</taxon>
    </lineage>
</organism>
<keyword evidence="2" id="KW-0812">Transmembrane</keyword>
<dbReference type="Proteomes" id="UP000504638">
    <property type="component" value="Unplaced"/>
</dbReference>
<evidence type="ECO:0000256" key="2">
    <source>
        <dbReference type="SAM" id="Phobius"/>
    </source>
</evidence>
<feature type="chain" id="PRO_5044631840" description="GPI anchored protein" evidence="3">
    <location>
        <begin position="18"/>
        <end position="218"/>
    </location>
</feature>
<evidence type="ECO:0000313" key="6">
    <source>
        <dbReference type="RefSeq" id="XP_033534988.1"/>
    </source>
</evidence>
<dbReference type="AlphaFoldDB" id="A0A6G1G5L4"/>
<feature type="compositionally biased region" description="Low complexity" evidence="1">
    <location>
        <begin position="164"/>
        <end position="178"/>
    </location>
</feature>
<protein>
    <recommendedName>
        <fullName evidence="7">GPI anchored protein</fullName>
    </recommendedName>
</protein>
<feature type="transmembrane region" description="Helical" evidence="2">
    <location>
        <begin position="194"/>
        <end position="216"/>
    </location>
</feature>
<dbReference type="OrthoDB" id="3942943at2759"/>
<feature type="compositionally biased region" description="Low complexity" evidence="1">
    <location>
        <begin position="123"/>
        <end position="156"/>
    </location>
</feature>
<evidence type="ECO:0000313" key="4">
    <source>
        <dbReference type="EMBL" id="KAF1813357.1"/>
    </source>
</evidence>
<dbReference type="EMBL" id="ML975155">
    <property type="protein sequence ID" value="KAF1813357.1"/>
    <property type="molecule type" value="Genomic_DNA"/>
</dbReference>